<feature type="signal peptide" evidence="1">
    <location>
        <begin position="1"/>
        <end position="23"/>
    </location>
</feature>
<evidence type="ECO:0000256" key="1">
    <source>
        <dbReference type="SAM" id="SignalP"/>
    </source>
</evidence>
<feature type="chain" id="PRO_5046937182" evidence="1">
    <location>
        <begin position="24"/>
        <end position="424"/>
    </location>
</feature>
<feature type="domain" description="Porin" evidence="2">
    <location>
        <begin position="12"/>
        <end position="386"/>
    </location>
</feature>
<dbReference type="InterPro" id="IPR023614">
    <property type="entry name" value="Porin_dom_sf"/>
</dbReference>
<accession>A0ABS5E347</accession>
<organism evidence="3 4">
    <name type="scientific">Ideonella paludis</name>
    <dbReference type="NCBI Taxonomy" id="1233411"/>
    <lineage>
        <taxon>Bacteria</taxon>
        <taxon>Pseudomonadati</taxon>
        <taxon>Pseudomonadota</taxon>
        <taxon>Betaproteobacteria</taxon>
        <taxon>Burkholderiales</taxon>
        <taxon>Sphaerotilaceae</taxon>
        <taxon>Ideonella</taxon>
    </lineage>
</organism>
<dbReference type="Proteomes" id="UP000672097">
    <property type="component" value="Unassembled WGS sequence"/>
</dbReference>
<dbReference type="Pfam" id="PF13609">
    <property type="entry name" value="Porin_4"/>
    <property type="match status" value="1"/>
</dbReference>
<gene>
    <name evidence="3" type="ORF">KAK11_21060</name>
</gene>
<keyword evidence="1" id="KW-0732">Signal</keyword>
<evidence type="ECO:0000259" key="2">
    <source>
        <dbReference type="Pfam" id="PF13609"/>
    </source>
</evidence>
<dbReference type="Gene3D" id="2.40.160.10">
    <property type="entry name" value="Porin"/>
    <property type="match status" value="1"/>
</dbReference>
<dbReference type="SUPFAM" id="SSF56935">
    <property type="entry name" value="Porins"/>
    <property type="match status" value="1"/>
</dbReference>
<keyword evidence="4" id="KW-1185">Reference proteome</keyword>
<evidence type="ECO:0000313" key="3">
    <source>
        <dbReference type="EMBL" id="MBQ0937826.1"/>
    </source>
</evidence>
<evidence type="ECO:0000313" key="4">
    <source>
        <dbReference type="Proteomes" id="UP000672097"/>
    </source>
</evidence>
<name>A0ABS5E347_9BURK</name>
<dbReference type="EMBL" id="JAGQDG010000010">
    <property type="protein sequence ID" value="MBQ0937826.1"/>
    <property type="molecule type" value="Genomic_DNA"/>
</dbReference>
<reference evidence="3 4" key="1">
    <citation type="submission" date="2021-04" db="EMBL/GenBank/DDBJ databases">
        <title>The genome sequence of type strain Ideonella paludis KCTC 32238.</title>
        <authorList>
            <person name="Liu Y."/>
        </authorList>
    </citation>
    <scope>NUCLEOTIDE SEQUENCE [LARGE SCALE GENOMIC DNA]</scope>
    <source>
        <strain evidence="3 4">KCTC 32238</strain>
    </source>
</reference>
<protein>
    <submittedName>
        <fullName evidence="3">Porin</fullName>
    </submittedName>
</protein>
<proteinExistence type="predicted"/>
<comment type="caution">
    <text evidence="3">The sequence shown here is derived from an EMBL/GenBank/DDBJ whole genome shotgun (WGS) entry which is preliminary data.</text>
</comment>
<dbReference type="InterPro" id="IPR033900">
    <property type="entry name" value="Gram_neg_porin_domain"/>
</dbReference>
<sequence>MTTSSLAVSAGVLCCALSGAASAQQKLDLHWSGFATVGAVHSDDDRADFVATRIQPDGAGKTREWAFSTDSRVGAQMNLRLDDRFEVVAQVVAQQQYDKQFKPAVEWLNLSYKVNDEWRLRLGRTALPVYMIADSRHVGYGMPWVRVPTEVYGTLPLTSNDGVDVSWRSRWGDASNSLQLFAGRTSVRSLIAKASSKATMGIANTLERGALTLRGSFARYDYDAQTPDGVAFQEGAEQLIKLAESIPLPDFQQAAAEGRRLTDRYRLVGRTLNVAALGLNYDPGQFFVSGEWVSLKGGGYLASSKSWYVGGGLRLGAWTPYASYSRTTPDIPVEPYIHATGVAAIDDPARLAVDALNDSLRTLNAEQSTAALGLRWDVARNLALKAQWERIHLGPRSIGRLTNADADIQGERVDVFSVVADYVF</sequence>